<evidence type="ECO:0000313" key="1">
    <source>
        <dbReference type="EMBL" id="KFA66437.1"/>
    </source>
</evidence>
<sequence>MAVASQDPRVLGQFALHILRMAVRGCDERLASRNGSDGTGLRMMEAVEQWKQTSPHRWSRLKMMSSAATQRQSTEYDLHLASRDGQTELWERRQFLALACAGECKCKGGG</sequence>
<dbReference type="HOGENOM" id="CLU_2172731_0_0_1"/>
<dbReference type="InParanoid" id="A0A084QR52"/>
<name>A0A084QR52_STAC4</name>
<accession>A0A084QR52</accession>
<gene>
    <name evidence="1" type="ORF">S40285_09900</name>
</gene>
<dbReference type="EMBL" id="KL660461">
    <property type="protein sequence ID" value="KFA66437.1"/>
    <property type="molecule type" value="Genomic_DNA"/>
</dbReference>
<protein>
    <submittedName>
        <fullName evidence="1">Uncharacterized protein</fullName>
    </submittedName>
</protein>
<dbReference type="AlphaFoldDB" id="A0A084QR52"/>
<organism evidence="1 2">
    <name type="scientific">Stachybotrys chlorohalonatus (strain IBT 40285)</name>
    <dbReference type="NCBI Taxonomy" id="1283841"/>
    <lineage>
        <taxon>Eukaryota</taxon>
        <taxon>Fungi</taxon>
        <taxon>Dikarya</taxon>
        <taxon>Ascomycota</taxon>
        <taxon>Pezizomycotina</taxon>
        <taxon>Sordariomycetes</taxon>
        <taxon>Hypocreomycetidae</taxon>
        <taxon>Hypocreales</taxon>
        <taxon>Stachybotryaceae</taxon>
        <taxon>Stachybotrys</taxon>
    </lineage>
</organism>
<keyword evidence="2" id="KW-1185">Reference proteome</keyword>
<reference evidence="1 2" key="1">
    <citation type="journal article" date="2014" name="BMC Genomics">
        <title>Comparative genome sequencing reveals chemotype-specific gene clusters in the toxigenic black mold Stachybotrys.</title>
        <authorList>
            <person name="Semeiks J."/>
            <person name="Borek D."/>
            <person name="Otwinowski Z."/>
            <person name="Grishin N.V."/>
        </authorList>
    </citation>
    <scope>NUCLEOTIDE SEQUENCE [LARGE SCALE GENOMIC DNA]</scope>
    <source>
        <strain evidence="1 2">IBT 40285</strain>
    </source>
</reference>
<evidence type="ECO:0000313" key="2">
    <source>
        <dbReference type="Proteomes" id="UP000028524"/>
    </source>
</evidence>
<dbReference type="Proteomes" id="UP000028524">
    <property type="component" value="Unassembled WGS sequence"/>
</dbReference>
<proteinExistence type="predicted"/>